<proteinExistence type="predicted"/>
<feature type="binding site" evidence="1">
    <location>
        <position position="179"/>
    </location>
    <ligand>
        <name>Zn(2+)</name>
        <dbReference type="ChEBI" id="CHEBI:29105"/>
    </ligand>
</feature>
<dbReference type="SUPFAM" id="SSF101152">
    <property type="entry name" value="Mob1/phocein"/>
    <property type="match status" value="1"/>
</dbReference>
<dbReference type="Gene3D" id="1.20.140.30">
    <property type="entry name" value="MOB kinase activator"/>
    <property type="match status" value="1"/>
</dbReference>
<reference evidence="3" key="1">
    <citation type="submission" date="2021-01" db="EMBL/GenBank/DDBJ databases">
        <title>A chromosome-scale assembly of European eel, Anguilla anguilla.</title>
        <authorList>
            <person name="Henkel C."/>
            <person name="Jong-Raadsen S.A."/>
            <person name="Dufour S."/>
            <person name="Weltzien F.-A."/>
            <person name="Palstra A.P."/>
            <person name="Pelster B."/>
            <person name="Spaink H.P."/>
            <person name="Van Den Thillart G.E."/>
            <person name="Jansen H."/>
            <person name="Zahm M."/>
            <person name="Klopp C."/>
            <person name="Cedric C."/>
            <person name="Louis A."/>
            <person name="Berthelot C."/>
            <person name="Parey E."/>
            <person name="Roest Crollius H."/>
            <person name="Montfort J."/>
            <person name="Robinson-Rechavi M."/>
            <person name="Bucao C."/>
            <person name="Bouchez O."/>
            <person name="Gislard M."/>
            <person name="Lluch J."/>
            <person name="Milhes M."/>
            <person name="Lampietro C."/>
            <person name="Lopez Roques C."/>
            <person name="Donnadieu C."/>
            <person name="Braasch I."/>
            <person name="Desvignes T."/>
            <person name="Postlethwait J."/>
            <person name="Bobe J."/>
            <person name="Guiguen Y."/>
            <person name="Dirks R."/>
        </authorList>
    </citation>
    <scope>NUCLEOTIDE SEQUENCE</scope>
    <source>
        <strain evidence="3">Tag_6206</strain>
        <tissue evidence="3">Liver</tissue>
    </source>
</reference>
<keyword evidence="1" id="KW-0479">Metal-binding</keyword>
<dbReference type="InterPro" id="IPR005301">
    <property type="entry name" value="MOB_kinase_act_fam"/>
</dbReference>
<dbReference type="Pfam" id="PF03637">
    <property type="entry name" value="Mob1_phocein"/>
    <property type="match status" value="1"/>
</dbReference>
<sequence length="282" mass="31975">MGGCHSYGRTRKAVPSKKRVEFSDVDAHKLKNNNTQTVPYLVEKPYLLQGYVSEGIADMDIETLSALPVGLDEAEWMATNTIAFFKNINLFSGAVSEFCTTKTCPTTRGPGDVTYYWSDEQGKKVRCSAPLYTDYTMSYIHELLTDEDVFPTGAGTAFPKGHVFLVQRIFQYLFRTLAHLYWAHFRDVVRMDMHPHLNTLFAHFVTFGREFRLLEPAETARWRTSSPPSARITGSEPHPHGERGELDLNSSVDWFGLSPTPVFSLPSGERDLRKERDGHSRT</sequence>
<dbReference type="SMART" id="SM01388">
    <property type="entry name" value="Mob1_phocein"/>
    <property type="match status" value="1"/>
</dbReference>
<name>A0A9D3MBR4_ANGAN</name>
<feature type="binding site" evidence="1">
    <location>
        <position position="99"/>
    </location>
    <ligand>
        <name>Zn(2+)</name>
        <dbReference type="ChEBI" id="CHEBI:29105"/>
    </ligand>
</feature>
<keyword evidence="4" id="KW-1185">Reference proteome</keyword>
<evidence type="ECO:0000313" key="4">
    <source>
        <dbReference type="Proteomes" id="UP001044222"/>
    </source>
</evidence>
<feature type="compositionally biased region" description="Basic and acidic residues" evidence="2">
    <location>
        <begin position="268"/>
        <end position="282"/>
    </location>
</feature>
<dbReference type="Proteomes" id="UP001044222">
    <property type="component" value="Chromosome 7"/>
</dbReference>
<evidence type="ECO:0000313" key="3">
    <source>
        <dbReference type="EMBL" id="KAG5846079.1"/>
    </source>
</evidence>
<protein>
    <submittedName>
        <fullName evidence="3">Uncharacterized protein</fullName>
    </submittedName>
</protein>
<dbReference type="EMBL" id="JAFIRN010000007">
    <property type="protein sequence ID" value="KAG5846079.1"/>
    <property type="molecule type" value="Genomic_DNA"/>
</dbReference>
<feature type="region of interest" description="Disordered" evidence="2">
    <location>
        <begin position="259"/>
        <end position="282"/>
    </location>
</feature>
<gene>
    <name evidence="3" type="ORF">ANANG_G00145920</name>
</gene>
<feature type="region of interest" description="Disordered" evidence="2">
    <location>
        <begin position="222"/>
        <end position="247"/>
    </location>
</feature>
<comment type="caution">
    <text evidence="3">The sequence shown here is derived from an EMBL/GenBank/DDBJ whole genome shotgun (WGS) entry which is preliminary data.</text>
</comment>
<keyword evidence="1" id="KW-0862">Zinc</keyword>
<feature type="binding site" evidence="1">
    <location>
        <position position="104"/>
    </location>
    <ligand>
        <name>Zn(2+)</name>
        <dbReference type="ChEBI" id="CHEBI:29105"/>
    </ligand>
</feature>
<feature type="compositionally biased region" description="Basic and acidic residues" evidence="2">
    <location>
        <begin position="237"/>
        <end position="246"/>
    </location>
</feature>
<evidence type="ECO:0000256" key="2">
    <source>
        <dbReference type="SAM" id="MobiDB-lite"/>
    </source>
</evidence>
<dbReference type="PANTHER" id="PTHR22599">
    <property type="entry name" value="MPS ONE BINDER KINASE ACTIVATOR-LIKE MOB"/>
    <property type="match status" value="1"/>
</dbReference>
<evidence type="ECO:0000256" key="1">
    <source>
        <dbReference type="PIRSR" id="PIRSR605301-1"/>
    </source>
</evidence>
<organism evidence="3 4">
    <name type="scientific">Anguilla anguilla</name>
    <name type="common">European freshwater eel</name>
    <name type="synonym">Muraena anguilla</name>
    <dbReference type="NCBI Taxonomy" id="7936"/>
    <lineage>
        <taxon>Eukaryota</taxon>
        <taxon>Metazoa</taxon>
        <taxon>Chordata</taxon>
        <taxon>Craniata</taxon>
        <taxon>Vertebrata</taxon>
        <taxon>Euteleostomi</taxon>
        <taxon>Actinopterygii</taxon>
        <taxon>Neopterygii</taxon>
        <taxon>Teleostei</taxon>
        <taxon>Anguilliformes</taxon>
        <taxon>Anguillidae</taxon>
        <taxon>Anguilla</taxon>
    </lineage>
</organism>
<dbReference type="InterPro" id="IPR036703">
    <property type="entry name" value="MOB_kinase_act_sf"/>
</dbReference>
<feature type="binding site" evidence="1">
    <location>
        <position position="184"/>
    </location>
    <ligand>
        <name>Zn(2+)</name>
        <dbReference type="ChEBI" id="CHEBI:29105"/>
    </ligand>
</feature>
<accession>A0A9D3MBR4</accession>
<dbReference type="AlphaFoldDB" id="A0A9D3MBR4"/>